<proteinExistence type="predicted"/>
<comment type="caution">
    <text evidence="1">The sequence shown here is derived from an EMBL/GenBank/DDBJ whole genome shotgun (WGS) entry which is preliminary data.</text>
</comment>
<reference evidence="1 2" key="1">
    <citation type="submission" date="2014-02" db="EMBL/GenBank/DDBJ databases">
        <authorList>
            <person name="Sibley D."/>
            <person name="Venepally P."/>
            <person name="Karamycheva S."/>
            <person name="Hadjithomas M."/>
            <person name="Khan A."/>
            <person name="Brunk B."/>
            <person name="Roos D."/>
            <person name="Caler E."/>
            <person name="Lorenzi H."/>
        </authorList>
    </citation>
    <scope>NUCLEOTIDE SEQUENCE [LARGE SCALE GENOMIC DNA]</scope>
    <source>
        <strain evidence="1 2">GAB2-2007-GAL-DOM2</strain>
    </source>
</reference>
<gene>
    <name evidence="1" type="ORF">TGDOM2_225958</name>
</gene>
<evidence type="ECO:0000313" key="1">
    <source>
        <dbReference type="EMBL" id="KFG45441.1"/>
    </source>
</evidence>
<sequence>MSATAVARALHKQFQLLKENIRNRRCTRITSSPGNSFLYGIRVGNQQLSAHKFQRVPEGKAVDNICILPVQARQQAGSTVFACSIGSSEFWHGHTVALISLFGSFTVEVRQRHRGTRRNRLSRSFLQFSIPATGKRSVL</sequence>
<organism evidence="1 2">
    <name type="scientific">Toxoplasma gondii GAB2-2007-GAL-DOM2</name>
    <dbReference type="NCBI Taxonomy" id="1130820"/>
    <lineage>
        <taxon>Eukaryota</taxon>
        <taxon>Sar</taxon>
        <taxon>Alveolata</taxon>
        <taxon>Apicomplexa</taxon>
        <taxon>Conoidasida</taxon>
        <taxon>Coccidia</taxon>
        <taxon>Eucoccidiorida</taxon>
        <taxon>Eimeriorina</taxon>
        <taxon>Sarcocystidae</taxon>
        <taxon>Toxoplasma</taxon>
    </lineage>
</organism>
<evidence type="ECO:0000313" key="2">
    <source>
        <dbReference type="Proteomes" id="UP000028837"/>
    </source>
</evidence>
<name>A0A086KM23_TOXGO</name>
<dbReference type="VEuPathDB" id="ToxoDB:TGDOM2_225958"/>
<dbReference type="Proteomes" id="UP000028837">
    <property type="component" value="Unassembled WGS sequence"/>
</dbReference>
<accession>A0A086KM23</accession>
<dbReference type="AlphaFoldDB" id="A0A086KM23"/>
<dbReference type="EMBL" id="AHZU02000355">
    <property type="protein sequence ID" value="KFG45441.1"/>
    <property type="molecule type" value="Genomic_DNA"/>
</dbReference>
<protein>
    <submittedName>
        <fullName evidence="1">Uncharacterized protein</fullName>
    </submittedName>
</protein>